<name>A0A409WL20_9AGAR</name>
<organism evidence="2 3">
    <name type="scientific">Panaeolus cyanescens</name>
    <dbReference type="NCBI Taxonomy" id="181874"/>
    <lineage>
        <taxon>Eukaryota</taxon>
        <taxon>Fungi</taxon>
        <taxon>Dikarya</taxon>
        <taxon>Basidiomycota</taxon>
        <taxon>Agaricomycotina</taxon>
        <taxon>Agaricomycetes</taxon>
        <taxon>Agaricomycetidae</taxon>
        <taxon>Agaricales</taxon>
        <taxon>Agaricineae</taxon>
        <taxon>Galeropsidaceae</taxon>
        <taxon>Panaeolus</taxon>
    </lineage>
</organism>
<comment type="caution">
    <text evidence="2">The sequence shown here is derived from an EMBL/GenBank/DDBJ whole genome shotgun (WGS) entry which is preliminary data.</text>
</comment>
<feature type="compositionally biased region" description="Low complexity" evidence="1">
    <location>
        <begin position="637"/>
        <end position="650"/>
    </location>
</feature>
<feature type="region of interest" description="Disordered" evidence="1">
    <location>
        <begin position="507"/>
        <end position="580"/>
    </location>
</feature>
<reference evidence="2 3" key="1">
    <citation type="journal article" date="2018" name="Evol. Lett.">
        <title>Horizontal gene cluster transfer increased hallucinogenic mushroom diversity.</title>
        <authorList>
            <person name="Reynolds H.T."/>
            <person name="Vijayakumar V."/>
            <person name="Gluck-Thaler E."/>
            <person name="Korotkin H.B."/>
            <person name="Matheny P.B."/>
            <person name="Slot J.C."/>
        </authorList>
    </citation>
    <scope>NUCLEOTIDE SEQUENCE [LARGE SCALE GENOMIC DNA]</scope>
    <source>
        <strain evidence="2 3">2629</strain>
    </source>
</reference>
<evidence type="ECO:0000313" key="3">
    <source>
        <dbReference type="Proteomes" id="UP000284842"/>
    </source>
</evidence>
<protein>
    <recommendedName>
        <fullName evidence="4">CCHC-type domain-containing protein</fullName>
    </recommendedName>
</protein>
<feature type="compositionally biased region" description="Low complexity" evidence="1">
    <location>
        <begin position="519"/>
        <end position="536"/>
    </location>
</feature>
<gene>
    <name evidence="2" type="ORF">CVT24_012923</name>
</gene>
<feature type="region of interest" description="Disordered" evidence="1">
    <location>
        <begin position="636"/>
        <end position="658"/>
    </location>
</feature>
<evidence type="ECO:0000313" key="2">
    <source>
        <dbReference type="EMBL" id="PPQ79207.1"/>
    </source>
</evidence>
<dbReference type="STRING" id="181874.A0A409WL20"/>
<keyword evidence="3" id="KW-1185">Reference proteome</keyword>
<dbReference type="AlphaFoldDB" id="A0A409WL20"/>
<feature type="compositionally biased region" description="Low complexity" evidence="1">
    <location>
        <begin position="36"/>
        <end position="48"/>
    </location>
</feature>
<evidence type="ECO:0000256" key="1">
    <source>
        <dbReference type="SAM" id="MobiDB-lite"/>
    </source>
</evidence>
<feature type="region of interest" description="Disordered" evidence="1">
    <location>
        <begin position="1"/>
        <end position="95"/>
    </location>
</feature>
<sequence>QSRLQLVGAFPDTSESSPASPTATDITLVNAILLQSSSPSTSNESSPLSSPPPTPVTPPASTTSQELLDQLHRWTTSDPHHPTRTIQSQPSVSPSPLLSPLPLLLPSFPSSFTAMSTAGMPLRGERGAPTFDRDHPSDLRRYFSQLATLFVRHSITNDVQKKQYATQYLDSSLSDSWEALPEFSSAESSFDDFKNKLFDLYNQTSHRYTISDLYGLIGERKIKGVRSLNDLTDYHLQFSGISKYLVDKGVLSATEQCRAYTQVFSDAVIDKIMQRLQIQLKDHHPSLPYTADELYNAARWILQGAAASSSFTKPSTNIPGILPISVPASTPTPPPSTSEYVKMEQLDTILSKFAQTIVSAIQAKPSTSSHSTNRTSTQSDGCKFCGSNAHYMRDCASVTEYIAQGKAKRDIEGKLVLPSGAFVPRIIPGNTLRERMEEWHRRNPEQVAAAHFHEISFIEEIPEPKSTNDSFTASTLPSRTIALSLEDRLVAVEAQLFNLGIHQSFNVKTRSQKQKAASEKPSASTTTPPEAPVPVSQSAPVDPAPEHPFRSAKDAAYAPPGIRNFGAPSKSVPVSTKKPDPAYKTLPPVYNTEVSKRVQSRLMDTMISVSVGELLSLSPELRSGMRDLVSTKRIPTKDATATTDPAFTQALNEPRVKL</sequence>
<evidence type="ECO:0008006" key="4">
    <source>
        <dbReference type="Google" id="ProtNLM"/>
    </source>
</evidence>
<dbReference type="EMBL" id="NHTK01005427">
    <property type="protein sequence ID" value="PPQ79207.1"/>
    <property type="molecule type" value="Genomic_DNA"/>
</dbReference>
<dbReference type="OrthoDB" id="3252634at2759"/>
<feature type="compositionally biased region" description="Low complexity" evidence="1">
    <location>
        <begin position="11"/>
        <end position="25"/>
    </location>
</feature>
<feature type="compositionally biased region" description="Basic and acidic residues" evidence="1">
    <location>
        <begin position="544"/>
        <end position="553"/>
    </location>
</feature>
<accession>A0A409WL20</accession>
<dbReference type="Proteomes" id="UP000284842">
    <property type="component" value="Unassembled WGS sequence"/>
</dbReference>
<feature type="compositionally biased region" description="Pro residues" evidence="1">
    <location>
        <begin position="49"/>
        <end position="58"/>
    </location>
</feature>
<dbReference type="InParanoid" id="A0A409WL20"/>
<feature type="non-terminal residue" evidence="2">
    <location>
        <position position="1"/>
    </location>
</feature>
<proteinExistence type="predicted"/>